<organism evidence="8">
    <name type="scientific">Salvia splendens</name>
    <name type="common">Scarlet sage</name>
    <dbReference type="NCBI Taxonomy" id="180675"/>
    <lineage>
        <taxon>Eukaryota</taxon>
        <taxon>Viridiplantae</taxon>
        <taxon>Streptophyta</taxon>
        <taxon>Embryophyta</taxon>
        <taxon>Tracheophyta</taxon>
        <taxon>Spermatophyta</taxon>
        <taxon>Magnoliopsida</taxon>
        <taxon>eudicotyledons</taxon>
        <taxon>Gunneridae</taxon>
        <taxon>Pentapetalae</taxon>
        <taxon>asterids</taxon>
        <taxon>lamiids</taxon>
        <taxon>Lamiales</taxon>
        <taxon>Lamiaceae</taxon>
        <taxon>Nepetoideae</taxon>
        <taxon>Mentheae</taxon>
        <taxon>Salviinae</taxon>
        <taxon>Salvia</taxon>
        <taxon>Salvia subgen. Calosphace</taxon>
        <taxon>core Calosphace</taxon>
    </lineage>
</organism>
<dbReference type="AlphaFoldDB" id="A0A8X8XRU3"/>
<keyword evidence="5 6" id="KW-0472">Membrane</keyword>
<reference evidence="8" key="1">
    <citation type="submission" date="2018-01" db="EMBL/GenBank/DDBJ databases">
        <authorList>
            <person name="Mao J.F."/>
        </authorList>
    </citation>
    <scope>NUCLEOTIDE SEQUENCE</scope>
    <source>
        <strain evidence="8">Huo1</strain>
        <tissue evidence="8">Leaf</tissue>
    </source>
</reference>
<comment type="caution">
    <text evidence="8">The sequence shown here is derived from an EMBL/GenBank/DDBJ whole genome shotgun (WGS) entry which is preliminary data.</text>
</comment>
<sequence>MLSSTFSYRDGLICLSIIGLEKQDSNLAIRCPVMLRGAYALIPYFVLWRPPGLRRWPLNSLESKLTAGERILFPEKVPLAAGMVKTAHAVSSGGDAWKEFYQYLRGSKFIHATSIDFTLLSTFAPIWIYNDMTARKWDGKGSWLLALSLVPFLGPSIYLLLRPQLSVAREATSDEALCSRWKKKYTW</sequence>
<feature type="domain" description="Cardiolipin synthase N-terminal" evidence="7">
    <location>
        <begin position="123"/>
        <end position="162"/>
    </location>
</feature>
<accession>A0A8X8XRU3</accession>
<gene>
    <name evidence="8" type="ORF">SASPL_124476</name>
</gene>
<dbReference type="Proteomes" id="UP000298416">
    <property type="component" value="Unassembled WGS sequence"/>
</dbReference>
<proteinExistence type="predicted"/>
<dbReference type="GO" id="GO:0005886">
    <property type="term" value="C:plasma membrane"/>
    <property type="evidence" value="ECO:0007669"/>
    <property type="project" value="UniProtKB-SubCell"/>
</dbReference>
<evidence type="ECO:0000256" key="5">
    <source>
        <dbReference type="ARBA" id="ARBA00023136"/>
    </source>
</evidence>
<keyword evidence="4 6" id="KW-1133">Transmembrane helix</keyword>
<comment type="subcellular location">
    <subcellularLocation>
        <location evidence="1">Cell membrane</location>
        <topology evidence="1">Multi-pass membrane protein</topology>
    </subcellularLocation>
</comment>
<evidence type="ECO:0000313" key="9">
    <source>
        <dbReference type="Proteomes" id="UP000298416"/>
    </source>
</evidence>
<dbReference type="PANTHER" id="PTHR36009:SF3">
    <property type="entry name" value="TRANSMEMBRANE PROTEIN"/>
    <property type="match status" value="1"/>
</dbReference>
<keyword evidence="9" id="KW-1185">Reference proteome</keyword>
<feature type="transmembrane region" description="Helical" evidence="6">
    <location>
        <begin position="141"/>
        <end position="161"/>
    </location>
</feature>
<evidence type="ECO:0000256" key="2">
    <source>
        <dbReference type="ARBA" id="ARBA00022475"/>
    </source>
</evidence>
<keyword evidence="3 6" id="KW-0812">Transmembrane</keyword>
<evidence type="ECO:0000256" key="4">
    <source>
        <dbReference type="ARBA" id="ARBA00022989"/>
    </source>
</evidence>
<dbReference type="Pfam" id="PF13396">
    <property type="entry name" value="PLDc_N"/>
    <property type="match status" value="1"/>
</dbReference>
<feature type="transmembrane region" description="Helical" evidence="6">
    <location>
        <begin position="109"/>
        <end position="129"/>
    </location>
</feature>
<evidence type="ECO:0000256" key="6">
    <source>
        <dbReference type="SAM" id="Phobius"/>
    </source>
</evidence>
<dbReference type="InterPro" id="IPR027379">
    <property type="entry name" value="CLS_N"/>
</dbReference>
<name>A0A8X8XRU3_SALSN</name>
<dbReference type="EMBL" id="PNBA02000008">
    <property type="protein sequence ID" value="KAG6417035.1"/>
    <property type="molecule type" value="Genomic_DNA"/>
</dbReference>
<reference evidence="8" key="2">
    <citation type="submission" date="2020-08" db="EMBL/GenBank/DDBJ databases">
        <title>Plant Genome Project.</title>
        <authorList>
            <person name="Zhang R.-G."/>
        </authorList>
    </citation>
    <scope>NUCLEOTIDE SEQUENCE</scope>
    <source>
        <strain evidence="8">Huo1</strain>
        <tissue evidence="8">Leaf</tissue>
    </source>
</reference>
<evidence type="ECO:0000256" key="3">
    <source>
        <dbReference type="ARBA" id="ARBA00022692"/>
    </source>
</evidence>
<evidence type="ECO:0000313" key="8">
    <source>
        <dbReference type="EMBL" id="KAG6417035.1"/>
    </source>
</evidence>
<evidence type="ECO:0000256" key="1">
    <source>
        <dbReference type="ARBA" id="ARBA00004651"/>
    </source>
</evidence>
<dbReference type="PANTHER" id="PTHR36009">
    <property type="match status" value="1"/>
</dbReference>
<protein>
    <recommendedName>
        <fullName evidence="7">Cardiolipin synthase N-terminal domain-containing protein</fullName>
    </recommendedName>
</protein>
<evidence type="ECO:0000259" key="7">
    <source>
        <dbReference type="Pfam" id="PF13396"/>
    </source>
</evidence>
<keyword evidence="2" id="KW-1003">Cell membrane</keyword>